<gene>
    <name evidence="3" type="ORF">CIL05_16805</name>
</gene>
<sequence length="386" mass="44760">MDQKKDSYFHLSLGRLSQETDPVIHYLQKEKRTRDANGNWLLYLCLQPLKDIPNLTRVIKGLKNINLAAIPIAGTVTTIVCANLFTSWELAWQILLTIMVAIILYLITLPFYLQKMLTFYDKSFHYQAYIKFRAQEFHIVSYAVENNMSLKSLYDFITGVLTKQDENSKLVEMIIAKFEKEKEELKTEWDNDKAILVDTMNEMNEEIESLVNEISNNEDLIRYYSELLKDVNILLYRYYNGLLGFSDLKFMSGITLYKAEGDVLKKIADEGTTGKTKSIIKIDDERYKHWAAIHAFKAEDNKPRANEPRKGYFVVSYKILMSGESGEKTTWLLNFHVDSVVNVKAWNLLLNDDILDTSETYRLFHGICLLLLKNLDEKGLDQHVGN</sequence>
<evidence type="ECO:0000313" key="4">
    <source>
        <dbReference type="Proteomes" id="UP000218887"/>
    </source>
</evidence>
<keyword evidence="2" id="KW-1133">Transmembrane helix</keyword>
<accession>A0A2A2IAE0</accession>
<dbReference type="Proteomes" id="UP000218887">
    <property type="component" value="Unassembled WGS sequence"/>
</dbReference>
<dbReference type="OrthoDB" id="2473747at2"/>
<keyword evidence="2" id="KW-0472">Membrane</keyword>
<dbReference type="EMBL" id="NPOA01000013">
    <property type="protein sequence ID" value="PAV28296.1"/>
    <property type="molecule type" value="Genomic_DNA"/>
</dbReference>
<evidence type="ECO:0000313" key="3">
    <source>
        <dbReference type="EMBL" id="PAV28296.1"/>
    </source>
</evidence>
<evidence type="ECO:0000256" key="1">
    <source>
        <dbReference type="SAM" id="Coils"/>
    </source>
</evidence>
<keyword evidence="2" id="KW-0812">Transmembrane</keyword>
<feature type="transmembrane region" description="Helical" evidence="2">
    <location>
        <begin position="65"/>
        <end position="85"/>
    </location>
</feature>
<name>A0A2A2IAE0_9BACI</name>
<protein>
    <submittedName>
        <fullName evidence="3">Uncharacterized protein</fullName>
    </submittedName>
</protein>
<keyword evidence="4" id="KW-1185">Reference proteome</keyword>
<comment type="caution">
    <text evidence="3">The sequence shown here is derived from an EMBL/GenBank/DDBJ whole genome shotgun (WGS) entry which is preliminary data.</text>
</comment>
<dbReference type="RefSeq" id="WP_095656712.1">
    <property type="nucleotide sequence ID" value="NZ_NPOA01000013.1"/>
</dbReference>
<reference evidence="3 4" key="1">
    <citation type="submission" date="2017-08" db="EMBL/GenBank/DDBJ databases">
        <title>Virgibacillus indicus sp. nov. and Virgibacillus profoundi sp. nov, two moderately halophilic bacteria isolated from marine sediment by using the Microfluidic Streak Plate.</title>
        <authorList>
            <person name="Xu B."/>
            <person name="Hu B."/>
            <person name="Wang J."/>
            <person name="Zhu Y."/>
            <person name="Huang L."/>
            <person name="Du W."/>
            <person name="Huang Y."/>
        </authorList>
    </citation>
    <scope>NUCLEOTIDE SEQUENCE [LARGE SCALE GENOMIC DNA]</scope>
    <source>
        <strain evidence="3 4">IO3-P3-H5</strain>
    </source>
</reference>
<dbReference type="AlphaFoldDB" id="A0A2A2IAE0"/>
<feature type="coiled-coil region" evidence="1">
    <location>
        <begin position="168"/>
        <end position="220"/>
    </location>
</feature>
<feature type="transmembrane region" description="Helical" evidence="2">
    <location>
        <begin position="91"/>
        <end position="113"/>
    </location>
</feature>
<proteinExistence type="predicted"/>
<evidence type="ECO:0000256" key="2">
    <source>
        <dbReference type="SAM" id="Phobius"/>
    </source>
</evidence>
<organism evidence="3 4">
    <name type="scientific">Virgibacillus profundi</name>
    <dbReference type="NCBI Taxonomy" id="2024555"/>
    <lineage>
        <taxon>Bacteria</taxon>
        <taxon>Bacillati</taxon>
        <taxon>Bacillota</taxon>
        <taxon>Bacilli</taxon>
        <taxon>Bacillales</taxon>
        <taxon>Bacillaceae</taxon>
        <taxon>Virgibacillus</taxon>
    </lineage>
</organism>
<keyword evidence="1" id="KW-0175">Coiled coil</keyword>